<evidence type="ECO:0000256" key="1">
    <source>
        <dbReference type="PROSITE-ProRule" id="PRU00169"/>
    </source>
</evidence>
<dbReference type="SUPFAM" id="SSF52172">
    <property type="entry name" value="CheY-like"/>
    <property type="match status" value="1"/>
</dbReference>
<evidence type="ECO:0000313" key="3">
    <source>
        <dbReference type="EMBL" id="WRY33860.1"/>
    </source>
</evidence>
<dbReference type="SMART" id="SM00448">
    <property type="entry name" value="REC"/>
    <property type="match status" value="1"/>
</dbReference>
<organism evidence="3 4">
    <name type="scientific">Thioclava litoralis</name>
    <dbReference type="NCBI Taxonomy" id="3076557"/>
    <lineage>
        <taxon>Bacteria</taxon>
        <taxon>Pseudomonadati</taxon>
        <taxon>Pseudomonadota</taxon>
        <taxon>Alphaproteobacteria</taxon>
        <taxon>Rhodobacterales</taxon>
        <taxon>Paracoccaceae</taxon>
        <taxon>Thioclava</taxon>
    </lineage>
</organism>
<keyword evidence="4" id="KW-1185">Reference proteome</keyword>
<dbReference type="RefSeq" id="WP_339107626.1">
    <property type="nucleotide sequence ID" value="NZ_CP135443.1"/>
</dbReference>
<dbReference type="Proteomes" id="UP001623290">
    <property type="component" value="Chromosome"/>
</dbReference>
<proteinExistence type="predicted"/>
<evidence type="ECO:0000259" key="2">
    <source>
        <dbReference type="PROSITE" id="PS50110"/>
    </source>
</evidence>
<dbReference type="PROSITE" id="PS50110">
    <property type="entry name" value="RESPONSE_REGULATORY"/>
    <property type="match status" value="1"/>
</dbReference>
<reference evidence="3 4" key="1">
    <citation type="submission" date="2023-09" db="EMBL/GenBank/DDBJ databases">
        <title>Thioclava shenzhenensis sp. nov., a multidrug resistant bacteria-antagonizing species isolated from coastal seawater.</title>
        <authorList>
            <person name="Long M."/>
        </authorList>
    </citation>
    <scope>NUCLEOTIDE SEQUENCE [LARGE SCALE GENOMIC DNA]</scope>
    <source>
        <strain evidence="3 4">FTW29</strain>
    </source>
</reference>
<sequence length="124" mass="13232">MARILIADDDENYLIAFSEGMEALGHETVCVTQSDRLLPNLELGGFDIVFLDVVMAGGGAIVALHKVREFSASLPVVVISGMPEVVDSPIFTLGMRAANARVSKSTSLAKLSELVDDLVSKARQ</sequence>
<keyword evidence="1" id="KW-0597">Phosphoprotein</keyword>
<dbReference type="EMBL" id="CP135443">
    <property type="protein sequence ID" value="WRY33860.1"/>
    <property type="molecule type" value="Genomic_DNA"/>
</dbReference>
<evidence type="ECO:0000313" key="4">
    <source>
        <dbReference type="Proteomes" id="UP001623290"/>
    </source>
</evidence>
<feature type="domain" description="Response regulatory" evidence="2">
    <location>
        <begin position="3"/>
        <end position="119"/>
    </location>
</feature>
<dbReference type="Gene3D" id="3.40.50.2300">
    <property type="match status" value="1"/>
</dbReference>
<name>A0ABZ1DYH4_9RHOB</name>
<feature type="modified residue" description="4-aspartylphosphate" evidence="1">
    <location>
        <position position="52"/>
    </location>
</feature>
<accession>A0ABZ1DYH4</accession>
<dbReference type="InterPro" id="IPR011006">
    <property type="entry name" value="CheY-like_superfamily"/>
</dbReference>
<protein>
    <submittedName>
        <fullName evidence="3">Response regulator</fullName>
    </submittedName>
</protein>
<gene>
    <name evidence="3" type="ORF">RPE78_00770</name>
</gene>
<dbReference type="Pfam" id="PF00072">
    <property type="entry name" value="Response_reg"/>
    <property type="match status" value="1"/>
</dbReference>
<dbReference type="InterPro" id="IPR001789">
    <property type="entry name" value="Sig_transdc_resp-reg_receiver"/>
</dbReference>